<evidence type="ECO:0000256" key="2">
    <source>
        <dbReference type="ARBA" id="ARBA00010423"/>
    </source>
</evidence>
<evidence type="ECO:0000256" key="5">
    <source>
        <dbReference type="ARBA" id="ARBA00022692"/>
    </source>
</evidence>
<name>A0A840BTV3_9RHOO</name>
<accession>A0A840BTV3</accession>
<reference evidence="10 11" key="1">
    <citation type="submission" date="2020-08" db="EMBL/GenBank/DDBJ databases">
        <title>Genomic Encyclopedia of Type Strains, Phase IV (KMG-IV): sequencing the most valuable type-strain genomes for metagenomic binning, comparative biology and taxonomic classification.</title>
        <authorList>
            <person name="Goeker M."/>
        </authorList>
    </citation>
    <scope>NUCLEOTIDE SEQUENCE [LARGE SCALE GENOMIC DNA]</scope>
    <source>
        <strain evidence="10 11">DSM 106739</strain>
    </source>
</reference>
<dbReference type="InterPro" id="IPR043605">
    <property type="entry name" value="DUF883_C"/>
</dbReference>
<organism evidence="10 11">
    <name type="scientific">Niveibacterium umoris</name>
    <dbReference type="NCBI Taxonomy" id="1193620"/>
    <lineage>
        <taxon>Bacteria</taxon>
        <taxon>Pseudomonadati</taxon>
        <taxon>Pseudomonadota</taxon>
        <taxon>Betaproteobacteria</taxon>
        <taxon>Rhodocyclales</taxon>
        <taxon>Rhodocyclaceae</taxon>
        <taxon>Niveibacterium</taxon>
    </lineage>
</organism>
<evidence type="ECO:0000259" key="8">
    <source>
        <dbReference type="Pfam" id="PF05957"/>
    </source>
</evidence>
<dbReference type="PANTHER" id="PTHR35893">
    <property type="entry name" value="INNER MEMBRANE PROTEIN-RELATED"/>
    <property type="match status" value="1"/>
</dbReference>
<dbReference type="GO" id="GO:0043022">
    <property type="term" value="F:ribosome binding"/>
    <property type="evidence" value="ECO:0007669"/>
    <property type="project" value="InterPro"/>
</dbReference>
<evidence type="ECO:0000313" key="10">
    <source>
        <dbReference type="EMBL" id="MBB4014236.1"/>
    </source>
</evidence>
<dbReference type="InterPro" id="IPR043604">
    <property type="entry name" value="DUF883_N"/>
</dbReference>
<keyword evidence="3" id="KW-1003">Cell membrane</keyword>
<dbReference type="EMBL" id="JACIET010000002">
    <property type="protein sequence ID" value="MBB4014236.1"/>
    <property type="molecule type" value="Genomic_DNA"/>
</dbReference>
<keyword evidence="7" id="KW-0472">Membrane</keyword>
<dbReference type="InterPro" id="IPR010279">
    <property type="entry name" value="YqjD/ElaB"/>
</dbReference>
<evidence type="ECO:0000256" key="6">
    <source>
        <dbReference type="ARBA" id="ARBA00022989"/>
    </source>
</evidence>
<keyword evidence="6" id="KW-1133">Transmembrane helix</keyword>
<proteinExistence type="inferred from homology"/>
<feature type="domain" description="DUF883" evidence="8">
    <location>
        <begin position="10"/>
        <end position="61"/>
    </location>
</feature>
<gene>
    <name evidence="10" type="ORF">GGR36_003582</name>
</gene>
<evidence type="ECO:0000259" key="9">
    <source>
        <dbReference type="Pfam" id="PF19029"/>
    </source>
</evidence>
<evidence type="ECO:0000313" key="11">
    <source>
        <dbReference type="Proteomes" id="UP000561045"/>
    </source>
</evidence>
<dbReference type="Pfam" id="PF19029">
    <property type="entry name" value="DUF883_C"/>
    <property type="match status" value="1"/>
</dbReference>
<comment type="subcellular location">
    <subcellularLocation>
        <location evidence="1">Cell inner membrane</location>
        <topology evidence="1">Single-pass membrane protein</topology>
    </subcellularLocation>
</comment>
<keyword evidence="5" id="KW-0812">Transmembrane</keyword>
<comment type="caution">
    <text evidence="10">The sequence shown here is derived from an EMBL/GenBank/DDBJ whole genome shotgun (WGS) entry which is preliminary data.</text>
</comment>
<keyword evidence="11" id="KW-1185">Reference proteome</keyword>
<dbReference type="Pfam" id="PF05957">
    <property type="entry name" value="DUF883"/>
    <property type="match status" value="1"/>
</dbReference>
<dbReference type="RefSeq" id="WP_183636116.1">
    <property type="nucleotide sequence ID" value="NZ_BAABLE010000005.1"/>
</dbReference>
<protein>
    <submittedName>
        <fullName evidence="10">ElaB/YqjD/DUF883 family membrane-anchored ribosome-binding protein</fullName>
    </submittedName>
</protein>
<dbReference type="AlphaFoldDB" id="A0A840BTV3"/>
<evidence type="ECO:0000256" key="4">
    <source>
        <dbReference type="ARBA" id="ARBA00022519"/>
    </source>
</evidence>
<dbReference type="Proteomes" id="UP000561045">
    <property type="component" value="Unassembled WGS sequence"/>
</dbReference>
<evidence type="ECO:0000256" key="3">
    <source>
        <dbReference type="ARBA" id="ARBA00022475"/>
    </source>
</evidence>
<sequence>MSEMTQATRDKLIADFRLVLSDAEQLVKLTADDASGKLNEVRGRLGDRLATVREELAALEEVAIAKAKEAARATDAYVHENPWQSIGIAAGAGFLIGLLIGRR</sequence>
<evidence type="ECO:0000256" key="7">
    <source>
        <dbReference type="ARBA" id="ARBA00023136"/>
    </source>
</evidence>
<keyword evidence="4" id="KW-0997">Cell inner membrane</keyword>
<dbReference type="PANTHER" id="PTHR35893:SF3">
    <property type="entry name" value="INNER MEMBRANE PROTEIN"/>
    <property type="match status" value="1"/>
</dbReference>
<feature type="domain" description="DUF883" evidence="9">
    <location>
        <begin position="74"/>
        <end position="103"/>
    </location>
</feature>
<dbReference type="GO" id="GO:0005886">
    <property type="term" value="C:plasma membrane"/>
    <property type="evidence" value="ECO:0007669"/>
    <property type="project" value="UniProtKB-SubCell"/>
</dbReference>
<comment type="similarity">
    <text evidence="2">Belongs to the ElaB/YgaM/YqjD family.</text>
</comment>
<evidence type="ECO:0000256" key="1">
    <source>
        <dbReference type="ARBA" id="ARBA00004377"/>
    </source>
</evidence>